<dbReference type="OrthoDB" id="267932at2759"/>
<feature type="transmembrane region" description="Helical" evidence="2">
    <location>
        <begin position="964"/>
        <end position="988"/>
    </location>
</feature>
<name>A0A836HNP0_9TRYP</name>
<feature type="region of interest" description="Disordered" evidence="1">
    <location>
        <begin position="330"/>
        <end position="380"/>
    </location>
</feature>
<keyword evidence="2" id="KW-1133">Transmembrane helix</keyword>
<proteinExistence type="predicted"/>
<feature type="compositionally biased region" description="Polar residues" evidence="1">
    <location>
        <begin position="293"/>
        <end position="302"/>
    </location>
</feature>
<feature type="region of interest" description="Disordered" evidence="1">
    <location>
        <begin position="626"/>
        <end position="663"/>
    </location>
</feature>
<evidence type="ECO:0000256" key="1">
    <source>
        <dbReference type="SAM" id="MobiDB-lite"/>
    </source>
</evidence>
<feature type="transmembrane region" description="Helical" evidence="2">
    <location>
        <begin position="1447"/>
        <end position="1467"/>
    </location>
</feature>
<feature type="compositionally biased region" description="Low complexity" evidence="1">
    <location>
        <begin position="334"/>
        <end position="366"/>
    </location>
</feature>
<gene>
    <name evidence="3" type="ORF">LSCM1_07440</name>
</gene>
<keyword evidence="2" id="KW-0472">Membrane</keyword>
<dbReference type="GeneID" id="92517322"/>
<reference evidence="4" key="2">
    <citation type="journal article" date="2021" name="Sci. Data">
        <title>Chromosome-scale genome sequencing, assembly and annotation of six genomes from subfamily Leishmaniinae.</title>
        <authorList>
            <person name="Almutairi H."/>
            <person name="Urbaniak M.D."/>
            <person name="Bates M.D."/>
            <person name="Jariyapan N."/>
            <person name="Kwakye-Nuako G."/>
            <person name="Thomaz Soccol V."/>
            <person name="Al-Salem W.S."/>
            <person name="Dillon R.J."/>
            <person name="Bates P.A."/>
            <person name="Gatherer D."/>
        </authorList>
    </citation>
    <scope>NUCLEOTIDE SEQUENCE [LARGE SCALE GENOMIC DNA]</scope>
</reference>
<dbReference type="EMBL" id="JAFEUZ010000004">
    <property type="protein sequence ID" value="KAG5487485.1"/>
    <property type="molecule type" value="Genomic_DNA"/>
</dbReference>
<reference evidence="4" key="1">
    <citation type="journal article" date="2021" name="Microbiol. Resour. Announc.">
        <title>LGAAP: Leishmaniinae Genome Assembly and Annotation Pipeline.</title>
        <authorList>
            <person name="Almutairi H."/>
            <person name="Urbaniak M.D."/>
            <person name="Bates M.D."/>
            <person name="Jariyapan N."/>
            <person name="Kwakye-Nuako G."/>
            <person name="Thomaz-Soccol V."/>
            <person name="Al-Salem W.S."/>
            <person name="Dillon R.J."/>
            <person name="Bates P.A."/>
            <person name="Gatherer D."/>
        </authorList>
    </citation>
    <scope>NUCLEOTIDE SEQUENCE [LARGE SCALE GENOMIC DNA]</scope>
</reference>
<feature type="region of interest" description="Disordered" evidence="1">
    <location>
        <begin position="1"/>
        <end position="29"/>
    </location>
</feature>
<dbReference type="RefSeq" id="XP_067181417.1">
    <property type="nucleotide sequence ID" value="XM_067324810.1"/>
</dbReference>
<feature type="transmembrane region" description="Helical" evidence="2">
    <location>
        <begin position="926"/>
        <end position="944"/>
    </location>
</feature>
<evidence type="ECO:0000313" key="3">
    <source>
        <dbReference type="EMBL" id="KAG5487485.1"/>
    </source>
</evidence>
<feature type="compositionally biased region" description="Low complexity" evidence="1">
    <location>
        <begin position="749"/>
        <end position="758"/>
    </location>
</feature>
<sequence>MPLMQPRYHHQPKPSPSPRVLGGSSSCNTKPLSLTALRHECVRDSNSGKSRCSAAVRASDGERAAEPDAVPQSIRLFPASASDAPVAMAVRNDACAPMTDHAAVFSNTTATPARASQTWESVTIGISTAAVSLESSSSAATSSYVSCSLRPFIRATTTPTEDDCFQSPQAAAATVAGAHLKRHVSCPCLSNNAIAPFHATYSPPPAMEHVDSADRCASAATTAAPLLSPQGSQLSLSKCTLQTSLPFQGRPAQVKGVIAPTNIYKAPLPLPAGTTTTTSAALAPHATDHDSRANSVQGSLSRMPSGASAFHTVAQQQSQLSLAPLRSVSERLDASPPHAPRTSSPSAAAATHTTTAAASSTPSGSSKVQPSPLRSSTSPAAAISRAASAVPSLRATVAASEALTERTHSTASVSIGARHGRVAPPPPFPSARRHVMRYGTPPPWPPGAVRARTGTTVDAVGYRECERDILWRVLVKFFAALLLPHVFLWYALPVLIPHVTQSAAPAAAVSPRFHLHALSRNHPDIALFALELLIAGLLCWGLVRLRQISNPKGSRELHNLYSGPHAYSTAFAASPSSNGAGPVSVQEDRAIDGRYTSQPPATAKKYANDAVLSSASTTMAGLHLSSLSRRPRLRPLRNPSAGGIGSELNSQGVPGSSSSNAKSSGLAHRILFHPLASLNLLPTESLVSPRCAVTTTIRAATSGSATPMRDLASASRCPSESGSSVRRFASHTGGGMVSDSAPGGGGGSSTTCTTTPSLSPHRFARLTTPAGQENPHGYGEAHVGGSPTGPVGGCGVVVAWPSAFDGEESRPPESLVRSCHNRAGCPAGSPASPMTPSACPYASAFSALSSTGHASLGLTGLGHRDGSLARGMSGAVSIPPSAVAPTEVAGAARTDSVLLSPTGAAAAVFTHSVSVGRGGHAPTMTYFGLGLGFLICSGLATWRFTLNFYFAFHSFRFGTNTALWLWLIPSSFLGTAAYAALLVGGYTLRRRALQQLQHASSPGGGRGEEGQEEAARRMAAAAAALRRLRWMAWCLAFVPYPQQDAAMFVDVPEPVIMRPDAAAPPTALVSGGRMCSIFAVEDPTPTLPVVSLTLMAAGLCDGGDEAADDEEFGAATSALLRQSEILGFDEDKGQEVAISDEARGPLRDVLRVMQEATEQSAPAAETPSGVGGLATAIPCGGFTGAHLRTPTSAAVADFTRNPCNPLLPQLPRQPSQGPPPPSAMPCLPATGRSTLAYRGNLSSFSHQSCWSLGRRLQRLLATAHLKATWRAWIQGALHQLHVPDFLMRLQRFYSLKQQRRAERQRRQHTRVAAPAERQLWAWQRCELLSLERLMVWTYLTMLFFFLQALWSLMYFTWSWRSIARSAATATMYATDMASTATPVPPSFAVYSCTKAQLHLRDMLWFIPPFCVGHGDSVSAPQPSTRWTMANQVALLFTLLGQRSFEMAYLYTNVALPIGFASSLYLFAHEVWLHLKSRRVLRLLALARSKVETTRKLRDAML</sequence>
<evidence type="ECO:0000256" key="2">
    <source>
        <dbReference type="SAM" id="Phobius"/>
    </source>
</evidence>
<feature type="region of interest" description="Disordered" evidence="1">
    <location>
        <begin position="401"/>
        <end position="429"/>
    </location>
</feature>
<comment type="caution">
    <text evidence="3">The sequence shown here is derived from an EMBL/GenBank/DDBJ whole genome shotgun (WGS) entry which is preliminary data.</text>
</comment>
<organism evidence="3 4">
    <name type="scientific">Leishmania martiniquensis</name>
    <dbReference type="NCBI Taxonomy" id="1580590"/>
    <lineage>
        <taxon>Eukaryota</taxon>
        <taxon>Discoba</taxon>
        <taxon>Euglenozoa</taxon>
        <taxon>Kinetoplastea</taxon>
        <taxon>Metakinetoplastina</taxon>
        <taxon>Trypanosomatida</taxon>
        <taxon>Trypanosomatidae</taxon>
        <taxon>Leishmaniinae</taxon>
        <taxon>Leishmania</taxon>
    </lineage>
</organism>
<feature type="region of interest" description="Disordered" evidence="1">
    <location>
        <begin position="284"/>
        <end position="315"/>
    </location>
</feature>
<accession>A0A836HNP0</accession>
<keyword evidence="4" id="KW-1185">Reference proteome</keyword>
<dbReference type="KEGG" id="lmat:92517322"/>
<keyword evidence="2" id="KW-0812">Transmembrane</keyword>
<dbReference type="Proteomes" id="UP000673552">
    <property type="component" value="Unassembled WGS sequence"/>
</dbReference>
<evidence type="ECO:0000313" key="4">
    <source>
        <dbReference type="Proteomes" id="UP000673552"/>
    </source>
</evidence>
<feature type="transmembrane region" description="Helical" evidence="2">
    <location>
        <begin position="1333"/>
        <end position="1355"/>
    </location>
</feature>
<feature type="compositionally biased region" description="Gly residues" evidence="1">
    <location>
        <begin position="732"/>
        <end position="748"/>
    </location>
</feature>
<protein>
    <submittedName>
        <fullName evidence="3">Uncharacterized protein</fullName>
    </submittedName>
</protein>
<feature type="region of interest" description="Disordered" evidence="1">
    <location>
        <begin position="702"/>
        <end position="758"/>
    </location>
</feature>